<evidence type="ECO:0000256" key="1">
    <source>
        <dbReference type="PROSITE-ProRule" id="PRU00023"/>
    </source>
</evidence>
<proteinExistence type="predicted"/>
<accession>A0A4V1X9M0</accession>
<keyword evidence="4" id="KW-1185">Reference proteome</keyword>
<dbReference type="AlphaFoldDB" id="A0A4V1X9M0"/>
<dbReference type="InterPro" id="IPR002110">
    <property type="entry name" value="Ankyrin_rpt"/>
</dbReference>
<dbReference type="Pfam" id="PF12796">
    <property type="entry name" value="Ank_2"/>
    <property type="match status" value="1"/>
</dbReference>
<feature type="region of interest" description="Disordered" evidence="2">
    <location>
        <begin position="460"/>
        <end position="537"/>
    </location>
</feature>
<gene>
    <name evidence="3" type="ORF">DL764_007448</name>
</gene>
<evidence type="ECO:0000256" key="2">
    <source>
        <dbReference type="SAM" id="MobiDB-lite"/>
    </source>
</evidence>
<reference evidence="3 4" key="1">
    <citation type="submission" date="2018-06" db="EMBL/GenBank/DDBJ databases">
        <title>Complete Genomes of Monosporascus.</title>
        <authorList>
            <person name="Robinson A.J."/>
            <person name="Natvig D.O."/>
        </authorList>
    </citation>
    <scope>NUCLEOTIDE SEQUENCE [LARGE SCALE GENOMIC DNA]</scope>
    <source>
        <strain evidence="3 4">CBS 110550</strain>
    </source>
</reference>
<dbReference type="PROSITE" id="PS50297">
    <property type="entry name" value="ANK_REP_REGION"/>
    <property type="match status" value="1"/>
</dbReference>
<name>A0A4V1X9M0_9PEZI</name>
<protein>
    <submittedName>
        <fullName evidence="3">Uncharacterized protein</fullName>
    </submittedName>
</protein>
<dbReference type="SUPFAM" id="SSF48403">
    <property type="entry name" value="Ankyrin repeat"/>
    <property type="match status" value="1"/>
</dbReference>
<feature type="repeat" description="ANK" evidence="1">
    <location>
        <begin position="59"/>
        <end position="91"/>
    </location>
</feature>
<dbReference type="Proteomes" id="UP000293360">
    <property type="component" value="Unassembled WGS sequence"/>
</dbReference>
<organism evidence="3 4">
    <name type="scientific">Monosporascus ibericus</name>
    <dbReference type="NCBI Taxonomy" id="155417"/>
    <lineage>
        <taxon>Eukaryota</taxon>
        <taxon>Fungi</taxon>
        <taxon>Dikarya</taxon>
        <taxon>Ascomycota</taxon>
        <taxon>Pezizomycotina</taxon>
        <taxon>Sordariomycetes</taxon>
        <taxon>Xylariomycetidae</taxon>
        <taxon>Xylariales</taxon>
        <taxon>Xylariales incertae sedis</taxon>
        <taxon>Monosporascus</taxon>
    </lineage>
</organism>
<sequence length="552" mass="61609">MAPNSSSNHIYTLGVQPIHRACLEGNLEEVIRLVDTHQNIDLPLRPPIQQPGDEPTWPSGETPLMLAALMGHIKIFESLVRSGAAYDKGDDEGFHVQSYSSEKAFAMEKRTLFLKNGIGREHAKGPHAREAITDLLDHPARLQVLISGIGDSGYPNVLLGKEGKKIKLFACVGSFNTGEVLGMEKTIGGVMVGGSHSVLKFAVSGFKGRSIQHDPKVLERKFWNKIALTKVARIINFRFHGNLHDNGARRPLPHHIGRVQAGHVEVQLATYYVIEMGNRNAQRKPGGEAWSTMRKLRALRSAHLGEERHAALSNYTRITFSIQGDAAIGPIIRTKTGRGRMAVDEVMHTFSDPDAQPDPSDDEADEDEMDSMVVRPVVTEAVLTREESRNHGGADRPQSQVIVLDDTIEEEEEGEEEGAAWDSDDTDCTMPFTAPPSSLVVDQGGFSQRLQRFAYVPNAAPPRKQREPRRPRTYEERMRYRNPRPTPIWSPPDYLASSSFFSERPLPRPQTRQRPLPPVPRHRDQEPTARPTRGEEIPAWAHAAYRYAGFLP</sequence>
<dbReference type="SMART" id="SM00248">
    <property type="entry name" value="ANK"/>
    <property type="match status" value="2"/>
</dbReference>
<dbReference type="InterPro" id="IPR036770">
    <property type="entry name" value="Ankyrin_rpt-contain_sf"/>
</dbReference>
<feature type="region of interest" description="Disordered" evidence="2">
    <location>
        <begin position="408"/>
        <end position="427"/>
    </location>
</feature>
<feature type="region of interest" description="Disordered" evidence="2">
    <location>
        <begin position="349"/>
        <end position="371"/>
    </location>
</feature>
<evidence type="ECO:0000313" key="3">
    <source>
        <dbReference type="EMBL" id="RYO96587.1"/>
    </source>
</evidence>
<feature type="compositionally biased region" description="Basic and acidic residues" evidence="2">
    <location>
        <begin position="521"/>
        <end position="536"/>
    </location>
</feature>
<keyword evidence="1" id="KW-0040">ANK repeat</keyword>
<feature type="compositionally biased region" description="Acidic residues" evidence="2">
    <location>
        <begin position="359"/>
        <end position="370"/>
    </location>
</feature>
<dbReference type="EMBL" id="QJNU01000509">
    <property type="protein sequence ID" value="RYO96587.1"/>
    <property type="molecule type" value="Genomic_DNA"/>
</dbReference>
<dbReference type="OrthoDB" id="433924at2759"/>
<dbReference type="PROSITE" id="PS50088">
    <property type="entry name" value="ANK_REPEAT"/>
    <property type="match status" value="1"/>
</dbReference>
<comment type="caution">
    <text evidence="3">The sequence shown here is derived from an EMBL/GenBank/DDBJ whole genome shotgun (WGS) entry which is preliminary data.</text>
</comment>
<evidence type="ECO:0000313" key="4">
    <source>
        <dbReference type="Proteomes" id="UP000293360"/>
    </source>
</evidence>
<feature type="compositionally biased region" description="Basic and acidic residues" evidence="2">
    <location>
        <begin position="464"/>
        <end position="479"/>
    </location>
</feature>
<dbReference type="Gene3D" id="1.25.40.20">
    <property type="entry name" value="Ankyrin repeat-containing domain"/>
    <property type="match status" value="1"/>
</dbReference>